<evidence type="ECO:0000313" key="2">
    <source>
        <dbReference type="EMBL" id="MDK9558750.1"/>
    </source>
</evidence>
<dbReference type="SUPFAM" id="SSF53448">
    <property type="entry name" value="Nucleotide-diphospho-sugar transferases"/>
    <property type="match status" value="1"/>
</dbReference>
<proteinExistence type="predicted"/>
<dbReference type="PANTHER" id="PTHR32385">
    <property type="entry name" value="MANNOSYL PHOSPHORYLINOSITOL CERAMIDE SYNTHASE"/>
    <property type="match status" value="1"/>
</dbReference>
<organism evidence="2 3">
    <name type="scientific">Marinobacter albus</name>
    <dbReference type="NCBI Taxonomy" id="3030833"/>
    <lineage>
        <taxon>Bacteria</taxon>
        <taxon>Pseudomonadati</taxon>
        <taxon>Pseudomonadota</taxon>
        <taxon>Gammaproteobacteria</taxon>
        <taxon>Pseudomonadales</taxon>
        <taxon>Marinobacteraceae</taxon>
        <taxon>Marinobacter</taxon>
    </lineage>
</organism>
<dbReference type="Pfam" id="PF04488">
    <property type="entry name" value="Gly_transf_sug"/>
    <property type="match status" value="1"/>
</dbReference>
<dbReference type="Proteomes" id="UP001223547">
    <property type="component" value="Unassembled WGS sequence"/>
</dbReference>
<dbReference type="RefSeq" id="WP_219867847.1">
    <property type="nucleotide sequence ID" value="NZ_JASSQD010000002.1"/>
</dbReference>
<dbReference type="InterPro" id="IPR029044">
    <property type="entry name" value="Nucleotide-diphossugar_trans"/>
</dbReference>
<sequence length="245" mass="27895">MAEKKQKIPKKLHFIWVGDDKLRPNAYIETWRKMHEGFEVKVWDNDDLRDTPWKTKHLMEHALKVGGQYAAIADLMRWEILLAEGGIALDADSVCLETLPDWLLECDLFAVWENEYSRPGLVANGYVGCAPQHPVIQSIVEDLSELERWPRRFSFSRRAWRYSPAWKLTGPGAFTKALMSSTDKTATILPSHFFIPVHYSGIKYKGNGPVYACEFFSSTPQSSQMMDLSLSADELIAVAKGLLNE</sequence>
<comment type="caution">
    <text evidence="2">The sequence shown here is derived from an EMBL/GenBank/DDBJ whole genome shotgun (WGS) entry which is preliminary data.</text>
</comment>
<dbReference type="EMBL" id="JASSQD010000002">
    <property type="protein sequence ID" value="MDK9558750.1"/>
    <property type="molecule type" value="Genomic_DNA"/>
</dbReference>
<name>A0ABT7HEF7_9GAMM</name>
<dbReference type="InterPro" id="IPR007577">
    <property type="entry name" value="GlycoTrfase_DXD_sugar-bd_CS"/>
</dbReference>
<protein>
    <submittedName>
        <fullName evidence="2">Glycosyltransferase</fullName>
    </submittedName>
</protein>
<reference evidence="2 3" key="1">
    <citation type="submission" date="2023-05" db="EMBL/GenBank/DDBJ databases">
        <title>Marinobacter albus sp. nov., a marine bacterium isolated from sand in a coastal intertidal zone of huludao.</title>
        <authorList>
            <person name="Deng T."/>
        </authorList>
    </citation>
    <scope>NUCLEOTIDE SEQUENCE [LARGE SCALE GENOMIC DNA]</scope>
    <source>
        <strain evidence="2 3">M216</strain>
    </source>
</reference>
<dbReference type="InterPro" id="IPR051706">
    <property type="entry name" value="Glycosyltransferase_domain"/>
</dbReference>
<dbReference type="Gene3D" id="3.90.550.20">
    <property type="match status" value="1"/>
</dbReference>
<accession>A0ABT7HEF7</accession>
<evidence type="ECO:0000313" key="3">
    <source>
        <dbReference type="Proteomes" id="UP001223547"/>
    </source>
</evidence>
<gene>
    <name evidence="2" type="ORF">QQF73_14035</name>
</gene>
<evidence type="ECO:0000256" key="1">
    <source>
        <dbReference type="ARBA" id="ARBA00022679"/>
    </source>
</evidence>
<keyword evidence="1" id="KW-0808">Transferase</keyword>
<keyword evidence="3" id="KW-1185">Reference proteome</keyword>
<dbReference type="PANTHER" id="PTHR32385:SF15">
    <property type="entry name" value="INOSITOL PHOSPHOCERAMIDE MANNOSYLTRANSFERASE 1"/>
    <property type="match status" value="1"/>
</dbReference>